<dbReference type="AlphaFoldDB" id="A0A2I0HZR5"/>
<evidence type="ECO:0000313" key="3">
    <source>
        <dbReference type="Proteomes" id="UP000233551"/>
    </source>
</evidence>
<comment type="caution">
    <text evidence="2">The sequence shown here is derived from an EMBL/GenBank/DDBJ whole genome shotgun (WGS) entry which is preliminary data.</text>
</comment>
<dbReference type="Proteomes" id="UP000233551">
    <property type="component" value="Unassembled WGS sequence"/>
</dbReference>
<dbReference type="EMBL" id="PGOL01004515">
    <property type="protein sequence ID" value="PKI37209.1"/>
    <property type="molecule type" value="Genomic_DNA"/>
</dbReference>
<sequence length="150" mass="16673">MQLRRAKYGVNPISESKQLESGFRRQRTRRRAWGSACLDATRSVELKISDGGSVSLKFLSPPRSVRTDGEVEMTDLPLPSGPTGSSGCMHPSPRAAWEPRLLFDGRRMHPVYRTSTYPALDDEGRKLPEKKSEATGLGVKLHAPGYTCTW</sequence>
<evidence type="ECO:0000256" key="1">
    <source>
        <dbReference type="SAM" id="MobiDB-lite"/>
    </source>
</evidence>
<organism evidence="2 3">
    <name type="scientific">Punica granatum</name>
    <name type="common">Pomegranate</name>
    <dbReference type="NCBI Taxonomy" id="22663"/>
    <lineage>
        <taxon>Eukaryota</taxon>
        <taxon>Viridiplantae</taxon>
        <taxon>Streptophyta</taxon>
        <taxon>Embryophyta</taxon>
        <taxon>Tracheophyta</taxon>
        <taxon>Spermatophyta</taxon>
        <taxon>Magnoliopsida</taxon>
        <taxon>eudicotyledons</taxon>
        <taxon>Gunneridae</taxon>
        <taxon>Pentapetalae</taxon>
        <taxon>rosids</taxon>
        <taxon>malvids</taxon>
        <taxon>Myrtales</taxon>
        <taxon>Lythraceae</taxon>
        <taxon>Punica</taxon>
    </lineage>
</organism>
<evidence type="ECO:0000313" key="2">
    <source>
        <dbReference type="EMBL" id="PKI37209.1"/>
    </source>
</evidence>
<proteinExistence type="predicted"/>
<accession>A0A2I0HZR5</accession>
<feature type="region of interest" description="Disordered" evidence="1">
    <location>
        <begin position="61"/>
        <end position="93"/>
    </location>
</feature>
<reference evidence="2 3" key="1">
    <citation type="submission" date="2017-11" db="EMBL/GenBank/DDBJ databases">
        <title>De-novo sequencing of pomegranate (Punica granatum L.) genome.</title>
        <authorList>
            <person name="Akparov Z."/>
            <person name="Amiraslanov A."/>
            <person name="Hajiyeva S."/>
            <person name="Abbasov M."/>
            <person name="Kaur K."/>
            <person name="Hamwieh A."/>
            <person name="Solovyev V."/>
            <person name="Salamov A."/>
            <person name="Braich B."/>
            <person name="Kosarev P."/>
            <person name="Mahmoud A."/>
            <person name="Hajiyev E."/>
            <person name="Babayeva S."/>
            <person name="Izzatullayeva V."/>
            <person name="Mammadov A."/>
            <person name="Mammadov A."/>
            <person name="Sharifova S."/>
            <person name="Ojaghi J."/>
            <person name="Eynullazada K."/>
            <person name="Bayramov B."/>
            <person name="Abdulazimova A."/>
            <person name="Shahmuradov I."/>
        </authorList>
    </citation>
    <scope>NUCLEOTIDE SEQUENCE [LARGE SCALE GENOMIC DNA]</scope>
    <source>
        <strain evidence="3">cv. AG2017</strain>
        <tissue evidence="2">Leaf</tissue>
    </source>
</reference>
<gene>
    <name evidence="2" type="ORF">CRG98_042400</name>
</gene>
<name>A0A2I0HZR5_PUNGR</name>
<protein>
    <submittedName>
        <fullName evidence="2">Uncharacterized protein</fullName>
    </submittedName>
</protein>
<keyword evidence="3" id="KW-1185">Reference proteome</keyword>